<gene>
    <name evidence="1" type="ORF">LCGC14_0950850</name>
</gene>
<reference evidence="1" key="1">
    <citation type="journal article" date="2015" name="Nature">
        <title>Complex archaea that bridge the gap between prokaryotes and eukaryotes.</title>
        <authorList>
            <person name="Spang A."/>
            <person name="Saw J.H."/>
            <person name="Jorgensen S.L."/>
            <person name="Zaremba-Niedzwiedzka K."/>
            <person name="Martijn J."/>
            <person name="Lind A.E."/>
            <person name="van Eijk R."/>
            <person name="Schleper C."/>
            <person name="Guy L."/>
            <person name="Ettema T.J."/>
        </authorList>
    </citation>
    <scope>NUCLEOTIDE SEQUENCE</scope>
</reference>
<accession>A0A0F9RNT7</accession>
<comment type="caution">
    <text evidence="1">The sequence shown here is derived from an EMBL/GenBank/DDBJ whole genome shotgun (WGS) entry which is preliminary data.</text>
</comment>
<sequence>MVQAYAVIITFCDDDEIAAGFFSNCDNLVAKADAWIYGRTHSNIDVKIGNCRLVSNQVSYPNEKLPIPFRAEWLFEI</sequence>
<dbReference type="AlphaFoldDB" id="A0A0F9RNT7"/>
<evidence type="ECO:0000313" key="1">
    <source>
        <dbReference type="EMBL" id="KKN18938.1"/>
    </source>
</evidence>
<protein>
    <submittedName>
        <fullName evidence="1">Uncharacterized protein</fullName>
    </submittedName>
</protein>
<proteinExistence type="predicted"/>
<organism evidence="1">
    <name type="scientific">marine sediment metagenome</name>
    <dbReference type="NCBI Taxonomy" id="412755"/>
    <lineage>
        <taxon>unclassified sequences</taxon>
        <taxon>metagenomes</taxon>
        <taxon>ecological metagenomes</taxon>
    </lineage>
</organism>
<dbReference type="EMBL" id="LAZR01003381">
    <property type="protein sequence ID" value="KKN18938.1"/>
    <property type="molecule type" value="Genomic_DNA"/>
</dbReference>
<name>A0A0F9RNT7_9ZZZZ</name>